<keyword evidence="8" id="KW-0902">Two-component regulatory system</keyword>
<reference evidence="11 12" key="1">
    <citation type="submission" date="2021-03" db="EMBL/GenBank/DDBJ databases">
        <title>Genomic Encyclopedia of Type Strains, Phase IV (KMG-IV): sequencing the most valuable type-strain genomes for metagenomic binning, comparative biology and taxonomic classification.</title>
        <authorList>
            <person name="Goeker M."/>
        </authorList>
    </citation>
    <scope>NUCLEOTIDE SEQUENCE [LARGE SCALE GENOMIC DNA]</scope>
    <source>
        <strain evidence="11 12">DSM 26048</strain>
    </source>
</reference>
<keyword evidence="4" id="KW-0808">Transferase</keyword>
<sequence>MKIVPKIMAVFVLLEFCMFVSVRIPVSAATEQKMEVIGEWQIKWGAEPIASMKSSEVQSKDGWLQCNSQSLLLSKPKGMSSAWIRMELPEVDSDLHGVYLGKVYAQNLIIFIGDRKVYESARNVLYDVNRILLPLDREDSGKTLIIMAESEMGRIGLGKEVLVGEFSSLMALFVKGDQWSVTFGSTLLFISLTMLMVSIFLKKPQFSTWILLSIINLTIGVLLITYSPYLFTFYKQHAGIYPVFFDLSLYIFLPALYFFFEKIFGPGYFSLIKRLGRLQAVYSSFCILFLIFNYASNFSFNNAYFFATVTILGFFMLLESIVLVSFSLIYAIKGNKDALLFSGGFGLFAVAGTVDLVKFYMSDQASELFYWKLGALAFVVCLVVLLGKRLASYHDQLINYSKKLELHNNQLQHSEKMEIISELAASVAHEVRNPLQVTRGFLQLLIEKGNEDDKGKKYMALAVEELDRAANIITDFLTFAKPQIEDVTVLDIGAELHQIEGMILPMVRLQGGQIQMDIPPALYIHGNSSKFKQALINVIKNSIEALQIEGEIHIWAYEEAGQIIMHIKDNGEGMEPVALGKLGEPYFSMKTKGTGLGLMVTFRIIEVMEGTIEFKSEKGVGTEAILRFPAVSES</sequence>
<comment type="catalytic activity">
    <reaction evidence="1">
        <text>ATP + protein L-histidine = ADP + protein N-phospho-L-histidine.</text>
        <dbReference type="EC" id="2.7.13.3"/>
    </reaction>
</comment>
<accession>A0ABS4IRU5</accession>
<evidence type="ECO:0000313" key="11">
    <source>
        <dbReference type="EMBL" id="MBP1990278.1"/>
    </source>
</evidence>
<dbReference type="GO" id="GO:0016301">
    <property type="term" value="F:kinase activity"/>
    <property type="evidence" value="ECO:0007669"/>
    <property type="project" value="UniProtKB-KW"/>
</dbReference>
<keyword evidence="9" id="KW-1133">Transmembrane helix</keyword>
<evidence type="ECO:0000259" key="10">
    <source>
        <dbReference type="PROSITE" id="PS50109"/>
    </source>
</evidence>
<evidence type="ECO:0000256" key="3">
    <source>
        <dbReference type="ARBA" id="ARBA00022553"/>
    </source>
</evidence>
<evidence type="ECO:0000256" key="2">
    <source>
        <dbReference type="ARBA" id="ARBA00012438"/>
    </source>
</evidence>
<gene>
    <name evidence="11" type="ORF">J2Z66_001876</name>
</gene>
<keyword evidence="7" id="KW-0067">ATP-binding</keyword>
<evidence type="ECO:0000256" key="5">
    <source>
        <dbReference type="ARBA" id="ARBA00022741"/>
    </source>
</evidence>
<feature type="transmembrane region" description="Helical" evidence="9">
    <location>
        <begin position="304"/>
        <end position="331"/>
    </location>
</feature>
<dbReference type="Pfam" id="PF00512">
    <property type="entry name" value="HisKA"/>
    <property type="match status" value="1"/>
</dbReference>
<dbReference type="EC" id="2.7.13.3" evidence="2"/>
<dbReference type="InterPro" id="IPR005467">
    <property type="entry name" value="His_kinase_dom"/>
</dbReference>
<dbReference type="PANTHER" id="PTHR43065">
    <property type="entry name" value="SENSOR HISTIDINE KINASE"/>
    <property type="match status" value="1"/>
</dbReference>
<name>A0ABS4IRU5_9BACL</name>
<evidence type="ECO:0000256" key="8">
    <source>
        <dbReference type="ARBA" id="ARBA00023012"/>
    </source>
</evidence>
<keyword evidence="3" id="KW-0597">Phosphoprotein</keyword>
<dbReference type="Proteomes" id="UP001519287">
    <property type="component" value="Unassembled WGS sequence"/>
</dbReference>
<feature type="domain" description="Histidine kinase" evidence="10">
    <location>
        <begin position="426"/>
        <end position="632"/>
    </location>
</feature>
<keyword evidence="12" id="KW-1185">Reference proteome</keyword>
<evidence type="ECO:0000256" key="9">
    <source>
        <dbReference type="SAM" id="Phobius"/>
    </source>
</evidence>
<keyword evidence="5" id="KW-0547">Nucleotide-binding</keyword>
<evidence type="ECO:0000256" key="1">
    <source>
        <dbReference type="ARBA" id="ARBA00000085"/>
    </source>
</evidence>
<feature type="transmembrane region" description="Helical" evidence="9">
    <location>
        <begin position="239"/>
        <end position="260"/>
    </location>
</feature>
<evidence type="ECO:0000256" key="4">
    <source>
        <dbReference type="ARBA" id="ARBA00022679"/>
    </source>
</evidence>
<feature type="transmembrane region" description="Helical" evidence="9">
    <location>
        <begin position="338"/>
        <end position="357"/>
    </location>
</feature>
<dbReference type="SUPFAM" id="SSF47384">
    <property type="entry name" value="Homodimeric domain of signal transducing histidine kinase"/>
    <property type="match status" value="1"/>
</dbReference>
<dbReference type="Pfam" id="PF02518">
    <property type="entry name" value="HATPase_c"/>
    <property type="match status" value="1"/>
</dbReference>
<dbReference type="InterPro" id="IPR036097">
    <property type="entry name" value="HisK_dim/P_sf"/>
</dbReference>
<feature type="transmembrane region" description="Helical" evidence="9">
    <location>
        <begin position="280"/>
        <end position="298"/>
    </location>
</feature>
<dbReference type="PROSITE" id="PS50109">
    <property type="entry name" value="HIS_KIN"/>
    <property type="match status" value="1"/>
</dbReference>
<dbReference type="Gene3D" id="3.30.565.10">
    <property type="entry name" value="Histidine kinase-like ATPase, C-terminal domain"/>
    <property type="match status" value="1"/>
</dbReference>
<dbReference type="SMART" id="SM00387">
    <property type="entry name" value="HATPase_c"/>
    <property type="match status" value="1"/>
</dbReference>
<dbReference type="CDD" id="cd00082">
    <property type="entry name" value="HisKA"/>
    <property type="match status" value="1"/>
</dbReference>
<dbReference type="SUPFAM" id="SSF55874">
    <property type="entry name" value="ATPase domain of HSP90 chaperone/DNA topoisomerase II/histidine kinase"/>
    <property type="match status" value="1"/>
</dbReference>
<dbReference type="InterPro" id="IPR003594">
    <property type="entry name" value="HATPase_dom"/>
</dbReference>
<dbReference type="PRINTS" id="PR00344">
    <property type="entry name" value="BCTRLSENSOR"/>
</dbReference>
<keyword evidence="9" id="KW-0812">Transmembrane</keyword>
<protein>
    <recommendedName>
        <fullName evidence="2">histidine kinase</fullName>
        <ecNumber evidence="2">2.7.13.3</ecNumber>
    </recommendedName>
</protein>
<comment type="caution">
    <text evidence="11">The sequence shown here is derived from an EMBL/GenBank/DDBJ whole genome shotgun (WGS) entry which is preliminary data.</text>
</comment>
<feature type="transmembrane region" description="Helical" evidence="9">
    <location>
        <begin position="179"/>
        <end position="201"/>
    </location>
</feature>
<dbReference type="Gene3D" id="1.10.287.130">
    <property type="match status" value="1"/>
</dbReference>
<evidence type="ECO:0000256" key="6">
    <source>
        <dbReference type="ARBA" id="ARBA00022777"/>
    </source>
</evidence>
<dbReference type="InterPro" id="IPR004358">
    <property type="entry name" value="Sig_transdc_His_kin-like_C"/>
</dbReference>
<dbReference type="EMBL" id="JAGGLB010000004">
    <property type="protein sequence ID" value="MBP1990278.1"/>
    <property type="molecule type" value="Genomic_DNA"/>
</dbReference>
<organism evidence="11 12">
    <name type="scientific">Paenibacillus eucommiae</name>
    <dbReference type="NCBI Taxonomy" id="1355755"/>
    <lineage>
        <taxon>Bacteria</taxon>
        <taxon>Bacillati</taxon>
        <taxon>Bacillota</taxon>
        <taxon>Bacilli</taxon>
        <taxon>Bacillales</taxon>
        <taxon>Paenibacillaceae</taxon>
        <taxon>Paenibacillus</taxon>
    </lineage>
</organism>
<feature type="transmembrane region" description="Helical" evidence="9">
    <location>
        <begin position="369"/>
        <end position="387"/>
    </location>
</feature>
<evidence type="ECO:0000256" key="7">
    <source>
        <dbReference type="ARBA" id="ARBA00022840"/>
    </source>
</evidence>
<proteinExistence type="predicted"/>
<feature type="transmembrane region" description="Helical" evidence="9">
    <location>
        <begin position="208"/>
        <end position="227"/>
    </location>
</feature>
<dbReference type="InterPro" id="IPR036890">
    <property type="entry name" value="HATPase_C_sf"/>
</dbReference>
<keyword evidence="9" id="KW-0472">Membrane</keyword>
<dbReference type="RefSeq" id="WP_209971060.1">
    <property type="nucleotide sequence ID" value="NZ_JAGGLB010000004.1"/>
</dbReference>
<evidence type="ECO:0000313" key="12">
    <source>
        <dbReference type="Proteomes" id="UP001519287"/>
    </source>
</evidence>
<keyword evidence="6 11" id="KW-0418">Kinase</keyword>
<dbReference type="InterPro" id="IPR003661">
    <property type="entry name" value="HisK_dim/P_dom"/>
</dbReference>
<dbReference type="PANTHER" id="PTHR43065:SF53">
    <property type="entry name" value="SPORULATION KINASE B"/>
    <property type="match status" value="1"/>
</dbReference>
<dbReference type="SMART" id="SM00388">
    <property type="entry name" value="HisKA"/>
    <property type="match status" value="1"/>
</dbReference>